<gene>
    <name evidence="1" type="ORF">AVEN_77577_1</name>
</gene>
<organism evidence="1 2">
    <name type="scientific">Araneus ventricosus</name>
    <name type="common">Orbweaver spider</name>
    <name type="synonym">Epeira ventricosa</name>
    <dbReference type="NCBI Taxonomy" id="182803"/>
    <lineage>
        <taxon>Eukaryota</taxon>
        <taxon>Metazoa</taxon>
        <taxon>Ecdysozoa</taxon>
        <taxon>Arthropoda</taxon>
        <taxon>Chelicerata</taxon>
        <taxon>Arachnida</taxon>
        <taxon>Araneae</taxon>
        <taxon>Araneomorphae</taxon>
        <taxon>Entelegynae</taxon>
        <taxon>Araneoidea</taxon>
        <taxon>Araneidae</taxon>
        <taxon>Araneus</taxon>
    </lineage>
</organism>
<reference evidence="1 2" key="1">
    <citation type="journal article" date="2019" name="Sci. Rep.">
        <title>Orb-weaving spider Araneus ventricosus genome elucidates the spidroin gene catalogue.</title>
        <authorList>
            <person name="Kono N."/>
            <person name="Nakamura H."/>
            <person name="Ohtoshi R."/>
            <person name="Moran D.A.P."/>
            <person name="Shinohara A."/>
            <person name="Yoshida Y."/>
            <person name="Fujiwara M."/>
            <person name="Mori M."/>
            <person name="Tomita M."/>
            <person name="Arakawa K."/>
        </authorList>
    </citation>
    <scope>NUCLEOTIDE SEQUENCE [LARGE SCALE GENOMIC DNA]</scope>
</reference>
<evidence type="ECO:0000313" key="1">
    <source>
        <dbReference type="EMBL" id="GBN69168.1"/>
    </source>
</evidence>
<accession>A0A4Y2R0Q6</accession>
<dbReference type="Proteomes" id="UP000499080">
    <property type="component" value="Unassembled WGS sequence"/>
</dbReference>
<sequence>MDYTHLKASDLTYAFTLRLYFCAFTAFRSYIHMPLYLNGLYTPLKPDLYPYALYPQWIIFHFKAWILTSICPYPSMDYTSHLEPDLNPYALYPEMDLYFTLEPDYIHMSPPQWITSHSRA</sequence>
<name>A0A4Y2R0Q6_ARAVE</name>
<proteinExistence type="predicted"/>
<evidence type="ECO:0000313" key="2">
    <source>
        <dbReference type="Proteomes" id="UP000499080"/>
    </source>
</evidence>
<keyword evidence="2" id="KW-1185">Reference proteome</keyword>
<dbReference type="AlphaFoldDB" id="A0A4Y2R0Q6"/>
<dbReference type="EMBL" id="BGPR01015424">
    <property type="protein sequence ID" value="GBN69168.1"/>
    <property type="molecule type" value="Genomic_DNA"/>
</dbReference>
<comment type="caution">
    <text evidence="1">The sequence shown here is derived from an EMBL/GenBank/DDBJ whole genome shotgun (WGS) entry which is preliminary data.</text>
</comment>
<protein>
    <submittedName>
        <fullName evidence="1">Uncharacterized protein</fullName>
    </submittedName>
</protein>